<keyword evidence="3" id="KW-1185">Reference proteome</keyword>
<dbReference type="InterPro" id="IPR018960">
    <property type="entry name" value="DUF1990"/>
</dbReference>
<sequence length="186" mass="21705">MKIFLKDQTSCLSQHLEYFKSIPVMPYQLPQLKERISSIALSKKRDRLNLSILFDYKIFPANIMTSLTQWDAENRSIQVGDTIVQQVYFPPHPLLSQKIILAVRVNQLIDQPGRKGFAYETLSGHAERGISTFTIEETENKLLFKIHIFSTPGHWLTQFTDTIFTSPYQSYCTYKALRNVKKQWEK</sequence>
<protein>
    <submittedName>
        <fullName evidence="2">DUF1990 family protein</fullName>
    </submittedName>
</protein>
<dbReference type="EMBL" id="JBDKWZ010000008">
    <property type="protein sequence ID" value="MEN7549255.1"/>
    <property type="molecule type" value="Genomic_DNA"/>
</dbReference>
<dbReference type="Pfam" id="PF09348">
    <property type="entry name" value="DUF1990"/>
    <property type="match status" value="1"/>
</dbReference>
<accession>A0AAW9S9V9</accession>
<dbReference type="Proteomes" id="UP001403385">
    <property type="component" value="Unassembled WGS sequence"/>
</dbReference>
<evidence type="ECO:0000259" key="1">
    <source>
        <dbReference type="Pfam" id="PF09348"/>
    </source>
</evidence>
<reference evidence="2 3" key="1">
    <citation type="submission" date="2024-04" db="EMBL/GenBank/DDBJ databases">
        <title>Novel genus in family Flammeovirgaceae.</title>
        <authorList>
            <person name="Nguyen T.H."/>
            <person name="Vuong T.Q."/>
            <person name="Le H."/>
            <person name="Kim S.-G."/>
        </authorList>
    </citation>
    <scope>NUCLEOTIDE SEQUENCE [LARGE SCALE GENOMIC DNA]</scope>
    <source>
        <strain evidence="2 3">JCM 23209</strain>
    </source>
</reference>
<organism evidence="2 3">
    <name type="scientific">Rapidithrix thailandica</name>
    <dbReference type="NCBI Taxonomy" id="413964"/>
    <lineage>
        <taxon>Bacteria</taxon>
        <taxon>Pseudomonadati</taxon>
        <taxon>Bacteroidota</taxon>
        <taxon>Cytophagia</taxon>
        <taxon>Cytophagales</taxon>
        <taxon>Flammeovirgaceae</taxon>
        <taxon>Rapidithrix</taxon>
    </lineage>
</organism>
<gene>
    <name evidence="2" type="ORF">AAG747_15130</name>
</gene>
<dbReference type="AlphaFoldDB" id="A0AAW9S9V9"/>
<evidence type="ECO:0000313" key="2">
    <source>
        <dbReference type="EMBL" id="MEN7549255.1"/>
    </source>
</evidence>
<dbReference type="RefSeq" id="WP_346822031.1">
    <property type="nucleotide sequence ID" value="NZ_JBDKWZ010000008.1"/>
</dbReference>
<evidence type="ECO:0000313" key="3">
    <source>
        <dbReference type="Proteomes" id="UP001403385"/>
    </source>
</evidence>
<proteinExistence type="predicted"/>
<name>A0AAW9S9V9_9BACT</name>
<comment type="caution">
    <text evidence="2">The sequence shown here is derived from an EMBL/GenBank/DDBJ whole genome shotgun (WGS) entry which is preliminary data.</text>
</comment>
<feature type="domain" description="DUF1990" evidence="1">
    <location>
        <begin position="68"/>
        <end position="165"/>
    </location>
</feature>